<dbReference type="PANTHER" id="PTHR21021">
    <property type="entry name" value="GAF/PUTATIVE CYTOSKELETAL PROTEIN"/>
    <property type="match status" value="1"/>
</dbReference>
<feature type="compositionally biased region" description="Basic and acidic residues" evidence="2">
    <location>
        <begin position="113"/>
        <end position="123"/>
    </location>
</feature>
<dbReference type="PANTHER" id="PTHR21021:SF16">
    <property type="entry name" value="TIP41-LIKE PROTEIN"/>
    <property type="match status" value="1"/>
</dbReference>
<gene>
    <name evidence="3" type="ORF">OMED0929_LOCUS2740</name>
</gene>
<dbReference type="InterPro" id="IPR051330">
    <property type="entry name" value="Phosphatase_reg/MetRdx"/>
</dbReference>
<organism evidence="3">
    <name type="scientific">Ostreococcus mediterraneus</name>
    <dbReference type="NCBI Taxonomy" id="1486918"/>
    <lineage>
        <taxon>Eukaryota</taxon>
        <taxon>Viridiplantae</taxon>
        <taxon>Chlorophyta</taxon>
        <taxon>Mamiellophyceae</taxon>
        <taxon>Mamiellales</taxon>
        <taxon>Bathycoccaceae</taxon>
        <taxon>Ostreococcus</taxon>
    </lineage>
</organism>
<accession>A0A7S0KIB0</accession>
<dbReference type="GO" id="GO:0005829">
    <property type="term" value="C:cytosol"/>
    <property type="evidence" value="ECO:0007669"/>
    <property type="project" value="TreeGrafter"/>
</dbReference>
<evidence type="ECO:0000256" key="1">
    <source>
        <dbReference type="ARBA" id="ARBA00006658"/>
    </source>
</evidence>
<dbReference type="EMBL" id="HBEW01003328">
    <property type="protein sequence ID" value="CAD8580317.1"/>
    <property type="molecule type" value="Transcribed_RNA"/>
</dbReference>
<sequence length="308" mass="33733">MPAHRVESLELAGGWHVRSETTAIVPRERIEQVEASTGAPTTPEMLFDSSLTFTHAESGVTLSFNAEDALREWVEAKGEVIKVAAAATWTRAHVERFGDGVAPAPASAAAQRDGGDVAEDAKARAPPPSSAAWNSTETSTSYDWTFTTPYGGSVSVAPSRAAPAPTWEPTSLRIDRAMLTERDPIQLYDELTLYESELDDNGVARLALKVRAMPKCWFVLLRFWLRVDGVRVRLRETRFFCDVTQRDKAGTVCVVRETQLRDETWDELRARGAPSAPSQYPDCDQAASVLLAAGGPVRVDTHALHLAR</sequence>
<reference evidence="3" key="1">
    <citation type="submission" date="2021-01" db="EMBL/GenBank/DDBJ databases">
        <authorList>
            <person name="Corre E."/>
            <person name="Pelletier E."/>
            <person name="Niang G."/>
            <person name="Scheremetjew M."/>
            <person name="Finn R."/>
            <person name="Kale V."/>
            <person name="Holt S."/>
            <person name="Cochrane G."/>
            <person name="Meng A."/>
            <person name="Brown T."/>
            <person name="Cohen L."/>
        </authorList>
    </citation>
    <scope>NUCLEOTIDE SEQUENCE</scope>
    <source>
        <strain evidence="3">Clade-D-RCC2572</strain>
    </source>
</reference>
<feature type="region of interest" description="Disordered" evidence="2">
    <location>
        <begin position="104"/>
        <end position="136"/>
    </location>
</feature>
<dbReference type="Pfam" id="PF04176">
    <property type="entry name" value="TIP41"/>
    <property type="match status" value="1"/>
</dbReference>
<name>A0A7S0KIB0_9CHLO</name>
<dbReference type="GO" id="GO:0031929">
    <property type="term" value="P:TOR signaling"/>
    <property type="evidence" value="ECO:0007669"/>
    <property type="project" value="TreeGrafter"/>
</dbReference>
<comment type="similarity">
    <text evidence="1">Belongs to the TIP41 family.</text>
</comment>
<evidence type="ECO:0008006" key="4">
    <source>
        <dbReference type="Google" id="ProtNLM"/>
    </source>
</evidence>
<dbReference type="AlphaFoldDB" id="A0A7S0KIB0"/>
<evidence type="ECO:0000256" key="2">
    <source>
        <dbReference type="SAM" id="MobiDB-lite"/>
    </source>
</evidence>
<proteinExistence type="inferred from homology"/>
<protein>
    <recommendedName>
        <fullName evidence="4">TIP41-like protein</fullName>
    </recommendedName>
</protein>
<dbReference type="InterPro" id="IPR007303">
    <property type="entry name" value="TIP41-like"/>
</dbReference>
<evidence type="ECO:0000313" key="3">
    <source>
        <dbReference type="EMBL" id="CAD8580317.1"/>
    </source>
</evidence>